<sequence>MKVKRVKGAKKILNFYKHSFGIFEPYQVLVDLTFCHAALIGKVLIKEQLPKYLDADVQLVTTKCVIEEGKSLGPQLNGAVTIAKRFQVRLCGHKKNSVPAVECIKTMIGDAVCFPHTS</sequence>
<organism evidence="5 6">
    <name type="scientific">Nematostella vectensis</name>
    <name type="common">Starlet sea anemone</name>
    <dbReference type="NCBI Taxonomy" id="45351"/>
    <lineage>
        <taxon>Eukaryota</taxon>
        <taxon>Metazoa</taxon>
        <taxon>Cnidaria</taxon>
        <taxon>Anthozoa</taxon>
        <taxon>Hexacorallia</taxon>
        <taxon>Actiniaria</taxon>
        <taxon>Edwardsiidae</taxon>
        <taxon>Nematostella</taxon>
    </lineage>
</organism>
<dbReference type="EMBL" id="DS470320">
    <property type="protein sequence ID" value="EDO29736.1"/>
    <property type="molecule type" value="Genomic_DNA"/>
</dbReference>
<dbReference type="HOGENOM" id="CLU_053567_4_0_1"/>
<evidence type="ECO:0000313" key="6">
    <source>
        <dbReference type="Proteomes" id="UP000001593"/>
    </source>
</evidence>
<dbReference type="PANTHER" id="PTHR12416">
    <property type="entry name" value="RRNA-PROCESSING PROTEIN UTP23 HOMOLOG"/>
    <property type="match status" value="1"/>
</dbReference>
<keyword evidence="3" id="KW-0698">rRNA processing</keyword>
<dbReference type="GO" id="GO:0006364">
    <property type="term" value="P:rRNA processing"/>
    <property type="evidence" value="ECO:0007669"/>
    <property type="project" value="UniProtKB-KW"/>
</dbReference>
<dbReference type="GO" id="GO:0005730">
    <property type="term" value="C:nucleolus"/>
    <property type="evidence" value="ECO:0000318"/>
    <property type="project" value="GO_Central"/>
</dbReference>
<dbReference type="InParanoid" id="A7T2S8"/>
<keyword evidence="2" id="KW-0690">Ribosome biogenesis</keyword>
<comment type="subcellular location">
    <subcellularLocation>
        <location evidence="1">Nucleus</location>
        <location evidence="1">Nucleolus</location>
    </subcellularLocation>
</comment>
<dbReference type="InterPro" id="IPR029060">
    <property type="entry name" value="PIN-like_dom_sf"/>
</dbReference>
<evidence type="ECO:0008006" key="7">
    <source>
        <dbReference type="Google" id="ProtNLM"/>
    </source>
</evidence>
<dbReference type="STRING" id="45351.A7T2S8"/>
<dbReference type="GO" id="GO:0032040">
    <property type="term" value="C:small-subunit processome"/>
    <property type="evidence" value="ECO:0000318"/>
    <property type="project" value="GO_Central"/>
</dbReference>
<evidence type="ECO:0000256" key="1">
    <source>
        <dbReference type="ARBA" id="ARBA00004604"/>
    </source>
</evidence>
<gene>
    <name evidence="5" type="ORF">NEMVEDRAFT_v1g143460</name>
</gene>
<keyword evidence="4" id="KW-0539">Nucleus</keyword>
<dbReference type="AlphaFoldDB" id="A7T2S8"/>
<dbReference type="SUPFAM" id="SSF88723">
    <property type="entry name" value="PIN domain-like"/>
    <property type="match status" value="1"/>
</dbReference>
<accession>A7T2S8</accession>
<evidence type="ECO:0000256" key="4">
    <source>
        <dbReference type="ARBA" id="ARBA00023242"/>
    </source>
</evidence>
<dbReference type="Gene3D" id="3.40.50.1010">
    <property type="entry name" value="5'-nuclease"/>
    <property type="match status" value="1"/>
</dbReference>
<keyword evidence="6" id="KW-1185">Reference proteome</keyword>
<dbReference type="GO" id="GO:0070181">
    <property type="term" value="F:small ribosomal subunit rRNA binding"/>
    <property type="evidence" value="ECO:0000318"/>
    <property type="project" value="GO_Central"/>
</dbReference>
<evidence type="ECO:0000256" key="2">
    <source>
        <dbReference type="ARBA" id="ARBA00022517"/>
    </source>
</evidence>
<dbReference type="eggNOG" id="KOG3164">
    <property type="taxonomic scope" value="Eukaryota"/>
</dbReference>
<protein>
    <recommendedName>
        <fullName evidence="7">rRNA-processing protein UTP23 homolog</fullName>
    </recommendedName>
</protein>
<reference evidence="5 6" key="1">
    <citation type="journal article" date="2007" name="Science">
        <title>Sea anemone genome reveals ancestral eumetazoan gene repertoire and genomic organization.</title>
        <authorList>
            <person name="Putnam N.H."/>
            <person name="Srivastava M."/>
            <person name="Hellsten U."/>
            <person name="Dirks B."/>
            <person name="Chapman J."/>
            <person name="Salamov A."/>
            <person name="Terry A."/>
            <person name="Shapiro H."/>
            <person name="Lindquist E."/>
            <person name="Kapitonov V.V."/>
            <person name="Jurka J."/>
            <person name="Genikhovich G."/>
            <person name="Grigoriev I.V."/>
            <person name="Lucas S.M."/>
            <person name="Steele R.E."/>
            <person name="Finnerty J.R."/>
            <person name="Technau U."/>
            <person name="Martindale M.Q."/>
            <person name="Rokhsar D.S."/>
        </authorList>
    </citation>
    <scope>NUCLEOTIDE SEQUENCE [LARGE SCALE GENOMIC DNA]</scope>
    <source>
        <strain evidence="6">CH2 X CH6</strain>
    </source>
</reference>
<name>A7T2S8_NEMVE</name>
<proteinExistence type="predicted"/>
<evidence type="ECO:0000313" key="5">
    <source>
        <dbReference type="EMBL" id="EDO29736.1"/>
    </source>
</evidence>
<evidence type="ECO:0000256" key="3">
    <source>
        <dbReference type="ARBA" id="ARBA00022552"/>
    </source>
</evidence>
<dbReference type="Proteomes" id="UP000001593">
    <property type="component" value="Unassembled WGS sequence"/>
</dbReference>
<dbReference type="PhylomeDB" id="A7T2S8"/>
<dbReference type="InterPro" id="IPR006984">
    <property type="entry name" value="Fcf1/UTP23"/>
</dbReference>
<dbReference type="OMA" id="ATCEHKE"/>
<dbReference type="KEGG" id="nve:5500382"/>
<dbReference type="Pfam" id="PF04900">
    <property type="entry name" value="Fcf1"/>
    <property type="match status" value="1"/>
</dbReference>